<dbReference type="PANTHER" id="PTHR42811">
    <property type="entry name" value="SERINE ACETYLTRANSFERASE"/>
    <property type="match status" value="1"/>
</dbReference>
<dbReference type="InterPro" id="IPR045304">
    <property type="entry name" value="LbH_SAT"/>
</dbReference>
<evidence type="ECO:0000256" key="2">
    <source>
        <dbReference type="ARBA" id="ARBA00022605"/>
    </source>
</evidence>
<reference evidence="6 7" key="1">
    <citation type="submission" date="2020-07" db="EMBL/GenBank/DDBJ databases">
        <title>Organ Donor 1.</title>
        <authorList>
            <person name="Marsh A.J."/>
            <person name="Azcarate-Peril M.A."/>
        </authorList>
    </citation>
    <scope>NUCLEOTIDE SEQUENCE [LARGE SCALE GENOMIC DNA]</scope>
    <source>
        <strain evidence="6 7">AMC0717</strain>
    </source>
</reference>
<dbReference type="CDD" id="cd03354">
    <property type="entry name" value="LbH_SAT"/>
    <property type="match status" value="1"/>
</dbReference>
<dbReference type="AlphaFoldDB" id="A0A853JQV6"/>
<comment type="pathway">
    <text evidence="1">Amino-acid biosynthesis; L-cysteine biosynthesis; L-cysteine from L-serine: step 1/2.</text>
</comment>
<dbReference type="GO" id="GO:0008652">
    <property type="term" value="P:amino acid biosynthetic process"/>
    <property type="evidence" value="ECO:0007669"/>
    <property type="project" value="UniProtKB-KW"/>
</dbReference>
<organism evidence="6 7">
    <name type="scientific">Eubacterium callanderi</name>
    <dbReference type="NCBI Taxonomy" id="53442"/>
    <lineage>
        <taxon>Bacteria</taxon>
        <taxon>Bacillati</taxon>
        <taxon>Bacillota</taxon>
        <taxon>Clostridia</taxon>
        <taxon>Eubacteriales</taxon>
        <taxon>Eubacteriaceae</taxon>
        <taxon>Eubacterium</taxon>
    </lineage>
</organism>
<dbReference type="Gene3D" id="2.160.10.10">
    <property type="entry name" value="Hexapeptide repeat proteins"/>
    <property type="match status" value="1"/>
</dbReference>
<dbReference type="InterPro" id="IPR011004">
    <property type="entry name" value="Trimer_LpxA-like_sf"/>
</dbReference>
<feature type="region of interest" description="Disordered" evidence="5">
    <location>
        <begin position="303"/>
        <end position="322"/>
    </location>
</feature>
<dbReference type="RefSeq" id="WP_154557721.1">
    <property type="nucleotide sequence ID" value="NZ_CABJAI010000020.1"/>
</dbReference>
<dbReference type="GO" id="GO:0016746">
    <property type="term" value="F:acyltransferase activity"/>
    <property type="evidence" value="ECO:0007669"/>
    <property type="project" value="UniProtKB-KW"/>
</dbReference>
<dbReference type="InterPro" id="IPR042122">
    <property type="entry name" value="Ser_AcTrfase_N_sf"/>
</dbReference>
<keyword evidence="4" id="KW-0012">Acyltransferase</keyword>
<keyword evidence="2" id="KW-0028">Amino-acid biosynthesis</keyword>
<gene>
    <name evidence="6" type="ORF">H0N91_12310</name>
</gene>
<protein>
    <submittedName>
        <fullName evidence="6">Serine acetyltransferase</fullName>
    </submittedName>
</protein>
<name>A0A853JQV6_9FIRM</name>
<evidence type="ECO:0000256" key="1">
    <source>
        <dbReference type="ARBA" id="ARBA00004876"/>
    </source>
</evidence>
<accession>A0A853JQV6</accession>
<evidence type="ECO:0000256" key="3">
    <source>
        <dbReference type="ARBA" id="ARBA00022679"/>
    </source>
</evidence>
<evidence type="ECO:0000256" key="4">
    <source>
        <dbReference type="ARBA" id="ARBA00023315"/>
    </source>
</evidence>
<sequence>MKSGKQEEPVSREFNQCITPLTQEMVESYHEDDAYTTYTSTALPNRNEIIGILCDIRELFYPRHYGSRELFNCTIQYYIGDILMRIEEKLHKQIRLCLMRKYENSEKYQVQAVADEAAQISCAFMKTLPKIRTHMAQDVQAAYDGDPAAADKDQIIFSYPGVFAMMVFRVAHELYQLGVPIIPRMMTEYAHSRTGIDINPGATIGKYFFMDHGTGIVIGETTIIGDYVKLYQGVTLGALSTRGGQNLRGHKRHPTIEDNVTIYSNVSILGGETVIGHDSIIGGNCFITQSVPAGSKVSVKNPELQVEGGEPQEVEENFDWAN</sequence>
<evidence type="ECO:0000313" key="7">
    <source>
        <dbReference type="Proteomes" id="UP000586254"/>
    </source>
</evidence>
<comment type="caution">
    <text evidence="6">The sequence shown here is derived from an EMBL/GenBank/DDBJ whole genome shotgun (WGS) entry which is preliminary data.</text>
</comment>
<feature type="compositionally biased region" description="Acidic residues" evidence="5">
    <location>
        <begin position="310"/>
        <end position="322"/>
    </location>
</feature>
<keyword evidence="3 6" id="KW-0808">Transferase</keyword>
<dbReference type="SUPFAM" id="SSF51161">
    <property type="entry name" value="Trimeric LpxA-like enzymes"/>
    <property type="match status" value="1"/>
</dbReference>
<dbReference type="EMBL" id="JACCKS010000013">
    <property type="protein sequence ID" value="NZA38887.1"/>
    <property type="molecule type" value="Genomic_DNA"/>
</dbReference>
<dbReference type="Proteomes" id="UP000586254">
    <property type="component" value="Unassembled WGS sequence"/>
</dbReference>
<dbReference type="Gene3D" id="1.10.3130.10">
    <property type="entry name" value="serine acetyltransferase, domain 1"/>
    <property type="match status" value="1"/>
</dbReference>
<proteinExistence type="predicted"/>
<evidence type="ECO:0000256" key="5">
    <source>
        <dbReference type="SAM" id="MobiDB-lite"/>
    </source>
</evidence>
<evidence type="ECO:0000313" key="6">
    <source>
        <dbReference type="EMBL" id="NZA38887.1"/>
    </source>
</evidence>